<dbReference type="GeneID" id="20084997"/>
<keyword evidence="12" id="KW-0472">Membrane</keyword>
<dbReference type="RefSeq" id="XP_008871696.1">
    <property type="nucleotide sequence ID" value="XM_008873474.1"/>
</dbReference>
<sequence length="634" mass="71539">MYIQPSVYWAWYCTVLGVVITALMVLHVARKQFRGQQRMRCNMIQRNLLGNQSGTPYGRHDLERGIPKEDQWKCDICDFCNNVSKPECVLCGTERGFSLTATLLGTSPALAGHHPASDRNSITGLTSHPSRRRESVSLPANARLSFVDRNKAFKIRRLNARQDAARKRKEWVREVDAEGRGYWTRSSHKSSSSATSAEGFVARVVPSSVYDGGEMRLTFAPTSRADALLSFDGSAIHEADLEVLHVVAAMPFPEKYAWFVDQTHGLMKTWKDGRLKIKVHRSNVLVESFEQVLGMQRQHIYMPLRIEFIGESGLDAGGLEREWFTILTEELFDDSLGLFQACHKDVGAFYIDPHSADVTKDHLLYFKATGRLLGRALLSGHLLTARPCLPLLKHILGVPISFHDIQYLDPQKYSGLQWLDENDNVECLDLTFSCTELCQGNKTVEVDLKPNGRNIPVTDENKAEYLALTLRYLMLDRCSAQLHHLLTGLFEVIPQEMLMVFDYQELELVLCGVPDINVADWRANSVCSPDLVHSPVLEWFWDVVAAMSSEDKARLLQFATGSSRTPVQGFKALVSYDGQLCPFSLQAIPFTDTAYPRAHTCFNRIDLPLYKSKEQLQDILTVVINTEITGFTEE</sequence>
<keyword evidence="4" id="KW-0808">Transferase</keyword>
<dbReference type="STRING" id="157072.A0A024U0K4"/>
<dbReference type="PROSITE" id="PS01358">
    <property type="entry name" value="ZF_RANBP2_1"/>
    <property type="match status" value="1"/>
</dbReference>
<keyword evidence="6 10" id="KW-0863">Zinc-finger</keyword>
<evidence type="ECO:0000256" key="2">
    <source>
        <dbReference type="ARBA" id="ARBA00004906"/>
    </source>
</evidence>
<comment type="pathway">
    <text evidence="2">Protein modification; protein ubiquitination.</text>
</comment>
<accession>A0A024U0K4</accession>
<dbReference type="Gene3D" id="4.10.1060.10">
    <property type="entry name" value="Zinc finger, RanBP2-type"/>
    <property type="match status" value="1"/>
</dbReference>
<feature type="domain" description="HECT" evidence="14">
    <location>
        <begin position="296"/>
        <end position="634"/>
    </location>
</feature>
<comment type="catalytic activity">
    <reaction evidence="1">
        <text>S-ubiquitinyl-[E2 ubiquitin-conjugating enzyme]-L-cysteine + [acceptor protein]-L-lysine = [E2 ubiquitin-conjugating enzyme]-L-cysteine + N(6)-ubiquitinyl-[acceptor protein]-L-lysine.</text>
        <dbReference type="EC" id="2.3.2.26"/>
    </reaction>
</comment>
<organism evidence="15">
    <name type="scientific">Aphanomyces invadans</name>
    <dbReference type="NCBI Taxonomy" id="157072"/>
    <lineage>
        <taxon>Eukaryota</taxon>
        <taxon>Sar</taxon>
        <taxon>Stramenopiles</taxon>
        <taxon>Oomycota</taxon>
        <taxon>Saprolegniomycetes</taxon>
        <taxon>Saprolegniales</taxon>
        <taxon>Verrucalvaceae</taxon>
        <taxon>Aphanomyces</taxon>
    </lineage>
</organism>
<dbReference type="SUPFAM" id="SSF56204">
    <property type="entry name" value="Hect, E3 ligase catalytic domain"/>
    <property type="match status" value="1"/>
</dbReference>
<keyword evidence="12" id="KW-0812">Transmembrane</keyword>
<dbReference type="Gene3D" id="3.30.2160.10">
    <property type="entry name" value="Hect, E3 ligase catalytic domain"/>
    <property type="match status" value="1"/>
</dbReference>
<dbReference type="GO" id="GO:0061630">
    <property type="term" value="F:ubiquitin protein ligase activity"/>
    <property type="evidence" value="ECO:0007669"/>
    <property type="project" value="UniProtKB-EC"/>
</dbReference>
<keyword evidence="5" id="KW-0479">Metal-binding</keyword>
<evidence type="ECO:0000256" key="1">
    <source>
        <dbReference type="ARBA" id="ARBA00000885"/>
    </source>
</evidence>
<dbReference type="PROSITE" id="PS50237">
    <property type="entry name" value="HECT"/>
    <property type="match status" value="1"/>
</dbReference>
<dbReference type="InterPro" id="IPR000569">
    <property type="entry name" value="HECT_dom"/>
</dbReference>
<dbReference type="Pfam" id="PF00632">
    <property type="entry name" value="HECT"/>
    <property type="match status" value="1"/>
</dbReference>
<keyword evidence="7 9" id="KW-0833">Ubl conjugation pathway</keyword>
<feature type="transmembrane region" description="Helical" evidence="12">
    <location>
        <begin position="6"/>
        <end position="29"/>
    </location>
</feature>
<evidence type="ECO:0000259" key="14">
    <source>
        <dbReference type="PROSITE" id="PS50237"/>
    </source>
</evidence>
<proteinExistence type="predicted"/>
<evidence type="ECO:0000256" key="3">
    <source>
        <dbReference type="ARBA" id="ARBA00012485"/>
    </source>
</evidence>
<evidence type="ECO:0000256" key="11">
    <source>
        <dbReference type="SAM" id="MobiDB-lite"/>
    </source>
</evidence>
<dbReference type="CDD" id="cd00078">
    <property type="entry name" value="HECTc"/>
    <property type="match status" value="1"/>
</dbReference>
<evidence type="ECO:0000256" key="7">
    <source>
        <dbReference type="ARBA" id="ARBA00022786"/>
    </source>
</evidence>
<evidence type="ECO:0000259" key="13">
    <source>
        <dbReference type="PROSITE" id="PS50199"/>
    </source>
</evidence>
<gene>
    <name evidence="15" type="ORF">H310_07947</name>
</gene>
<dbReference type="InterPro" id="IPR001876">
    <property type="entry name" value="Znf_RanBP2"/>
</dbReference>
<feature type="compositionally biased region" description="Polar residues" evidence="11">
    <location>
        <begin position="118"/>
        <end position="128"/>
    </location>
</feature>
<keyword evidence="12" id="KW-1133">Transmembrane helix</keyword>
<dbReference type="EMBL" id="KI913966">
    <property type="protein sequence ID" value="ETV99920.1"/>
    <property type="molecule type" value="Genomic_DNA"/>
</dbReference>
<evidence type="ECO:0000256" key="9">
    <source>
        <dbReference type="PROSITE-ProRule" id="PRU00104"/>
    </source>
</evidence>
<keyword evidence="8" id="KW-0862">Zinc</keyword>
<dbReference type="Gene3D" id="3.30.2410.10">
    <property type="entry name" value="Hect, E3 ligase catalytic domain"/>
    <property type="match status" value="1"/>
</dbReference>
<dbReference type="VEuPathDB" id="FungiDB:H310_07947"/>
<dbReference type="InterPro" id="IPR035983">
    <property type="entry name" value="Hect_E3_ubiquitin_ligase"/>
</dbReference>
<evidence type="ECO:0000256" key="12">
    <source>
        <dbReference type="SAM" id="Phobius"/>
    </source>
</evidence>
<dbReference type="InterPro" id="IPR050409">
    <property type="entry name" value="E3_ubiq-protein_ligase"/>
</dbReference>
<dbReference type="GO" id="GO:0005737">
    <property type="term" value="C:cytoplasm"/>
    <property type="evidence" value="ECO:0007669"/>
    <property type="project" value="TreeGrafter"/>
</dbReference>
<dbReference type="PROSITE" id="PS50199">
    <property type="entry name" value="ZF_RANBP2_2"/>
    <property type="match status" value="1"/>
</dbReference>
<dbReference type="PANTHER" id="PTHR11254:SF440">
    <property type="entry name" value="E3 UBIQUITIN-PROTEIN LIGASE NEDD-4"/>
    <property type="match status" value="1"/>
</dbReference>
<dbReference type="EC" id="2.3.2.26" evidence="3"/>
<dbReference type="OrthoDB" id="8068875at2759"/>
<evidence type="ECO:0000256" key="5">
    <source>
        <dbReference type="ARBA" id="ARBA00022723"/>
    </source>
</evidence>
<dbReference type="PANTHER" id="PTHR11254">
    <property type="entry name" value="HECT DOMAIN UBIQUITIN-PROTEIN LIGASE"/>
    <property type="match status" value="1"/>
</dbReference>
<feature type="region of interest" description="Disordered" evidence="11">
    <location>
        <begin position="110"/>
        <end position="134"/>
    </location>
</feature>
<dbReference type="FunFam" id="3.30.2160.10:FF:000001">
    <property type="entry name" value="E3 ubiquitin-protein ligase NEDD4-like"/>
    <property type="match status" value="1"/>
</dbReference>
<dbReference type="Gene3D" id="3.90.1750.10">
    <property type="entry name" value="Hect, E3 ligase catalytic domains"/>
    <property type="match status" value="1"/>
</dbReference>
<feature type="active site" description="Glycyl thioester intermediate" evidence="9">
    <location>
        <position position="601"/>
    </location>
</feature>
<evidence type="ECO:0000256" key="10">
    <source>
        <dbReference type="PROSITE-ProRule" id="PRU00322"/>
    </source>
</evidence>
<dbReference type="AlphaFoldDB" id="A0A024U0K4"/>
<name>A0A024U0K4_9STRA</name>
<dbReference type="SMART" id="SM00119">
    <property type="entry name" value="HECTc"/>
    <property type="match status" value="1"/>
</dbReference>
<dbReference type="GO" id="GO:0008270">
    <property type="term" value="F:zinc ion binding"/>
    <property type="evidence" value="ECO:0007669"/>
    <property type="project" value="UniProtKB-KW"/>
</dbReference>
<protein>
    <recommendedName>
        <fullName evidence="3">HECT-type E3 ubiquitin transferase</fullName>
        <ecNumber evidence="3">2.3.2.26</ecNumber>
    </recommendedName>
</protein>
<evidence type="ECO:0000313" key="15">
    <source>
        <dbReference type="EMBL" id="ETV99920.1"/>
    </source>
</evidence>
<evidence type="ECO:0000256" key="8">
    <source>
        <dbReference type="ARBA" id="ARBA00022833"/>
    </source>
</evidence>
<dbReference type="FunFam" id="3.30.2410.10:FF:000009">
    <property type="entry name" value="Probable E3 ubiquitin-protein ligase HECTD2"/>
    <property type="match status" value="1"/>
</dbReference>
<dbReference type="GO" id="GO:0006511">
    <property type="term" value="P:ubiquitin-dependent protein catabolic process"/>
    <property type="evidence" value="ECO:0007669"/>
    <property type="project" value="TreeGrafter"/>
</dbReference>
<reference evidence="15" key="1">
    <citation type="submission" date="2013-12" db="EMBL/GenBank/DDBJ databases">
        <title>The Genome Sequence of Aphanomyces invadans NJM9701.</title>
        <authorList>
            <consortium name="The Broad Institute Genomics Platform"/>
            <person name="Russ C."/>
            <person name="Tyler B."/>
            <person name="van West P."/>
            <person name="Dieguez-Uribeondo J."/>
            <person name="Young S.K."/>
            <person name="Zeng Q."/>
            <person name="Gargeya S."/>
            <person name="Fitzgerald M."/>
            <person name="Abouelleil A."/>
            <person name="Alvarado L."/>
            <person name="Chapman S.B."/>
            <person name="Gainer-Dewar J."/>
            <person name="Goldberg J."/>
            <person name="Griggs A."/>
            <person name="Gujja S."/>
            <person name="Hansen M."/>
            <person name="Howarth C."/>
            <person name="Imamovic A."/>
            <person name="Ireland A."/>
            <person name="Larimer J."/>
            <person name="McCowan C."/>
            <person name="Murphy C."/>
            <person name="Pearson M."/>
            <person name="Poon T.W."/>
            <person name="Priest M."/>
            <person name="Roberts A."/>
            <person name="Saif S."/>
            <person name="Shea T."/>
            <person name="Sykes S."/>
            <person name="Wortman J."/>
            <person name="Nusbaum C."/>
            <person name="Birren B."/>
        </authorList>
    </citation>
    <scope>NUCLEOTIDE SEQUENCE [LARGE SCALE GENOMIC DNA]</scope>
    <source>
        <strain evidence="15">NJM9701</strain>
    </source>
</reference>
<dbReference type="GO" id="GO:0016567">
    <property type="term" value="P:protein ubiquitination"/>
    <property type="evidence" value="ECO:0007669"/>
    <property type="project" value="TreeGrafter"/>
</dbReference>
<evidence type="ECO:0000256" key="4">
    <source>
        <dbReference type="ARBA" id="ARBA00022679"/>
    </source>
</evidence>
<dbReference type="eggNOG" id="KOG0939">
    <property type="taxonomic scope" value="Eukaryota"/>
</dbReference>
<evidence type="ECO:0000256" key="6">
    <source>
        <dbReference type="ARBA" id="ARBA00022771"/>
    </source>
</evidence>
<feature type="domain" description="RanBP2-type" evidence="13">
    <location>
        <begin position="68"/>
        <end position="97"/>
    </location>
</feature>